<organism evidence="2 3">
    <name type="scientific">Dichomitus squalens</name>
    <dbReference type="NCBI Taxonomy" id="114155"/>
    <lineage>
        <taxon>Eukaryota</taxon>
        <taxon>Fungi</taxon>
        <taxon>Dikarya</taxon>
        <taxon>Basidiomycota</taxon>
        <taxon>Agaricomycotina</taxon>
        <taxon>Agaricomycetes</taxon>
        <taxon>Polyporales</taxon>
        <taxon>Polyporaceae</taxon>
        <taxon>Dichomitus</taxon>
    </lineage>
</organism>
<dbReference type="AlphaFoldDB" id="A0A4Q9NBT8"/>
<reference evidence="2 3" key="1">
    <citation type="submission" date="2019-01" db="EMBL/GenBank/DDBJ databases">
        <title>Draft genome sequences of three monokaryotic isolates of the white-rot basidiomycete fungus Dichomitus squalens.</title>
        <authorList>
            <consortium name="DOE Joint Genome Institute"/>
            <person name="Lopez S.C."/>
            <person name="Andreopoulos B."/>
            <person name="Pangilinan J."/>
            <person name="Lipzen A."/>
            <person name="Riley R."/>
            <person name="Ahrendt S."/>
            <person name="Ng V."/>
            <person name="Barry K."/>
            <person name="Daum C."/>
            <person name="Grigoriev I.V."/>
            <person name="Hilden K.S."/>
            <person name="Makela M.R."/>
            <person name="de Vries R.P."/>
        </authorList>
    </citation>
    <scope>NUCLEOTIDE SEQUENCE [LARGE SCALE GENOMIC DNA]</scope>
    <source>
        <strain evidence="2 3">CBS 464.89</strain>
    </source>
</reference>
<dbReference type="Proteomes" id="UP000292082">
    <property type="component" value="Unassembled WGS sequence"/>
</dbReference>
<dbReference type="EMBL" id="ML145292">
    <property type="protein sequence ID" value="TBU51709.1"/>
    <property type="molecule type" value="Genomic_DNA"/>
</dbReference>
<sequence>MKQLIELTREDPNPSPEVAQCWAERHKPRVSVTLVLDFMKLWRAKNLWQMERVMIRVAQAAGVRSKPRRAPLPSSKPSISTAQSPFNSSATPTIPPARQTAWHIPAPSGDSGPSVPICGFEVISYAIHHNIAHPQRSTDMDIASERKDSNVAHKSTAPARAPGASFIHFISPVDASGDAVLDIRQIAADLLVEECHHCPRTFVELGA</sequence>
<feature type="compositionally biased region" description="Polar residues" evidence="1">
    <location>
        <begin position="75"/>
        <end position="92"/>
    </location>
</feature>
<evidence type="ECO:0000256" key="1">
    <source>
        <dbReference type="SAM" id="MobiDB-lite"/>
    </source>
</evidence>
<name>A0A4Q9NBT8_9APHY</name>
<protein>
    <submittedName>
        <fullName evidence="2">Uncharacterized protein</fullName>
    </submittedName>
</protein>
<evidence type="ECO:0000313" key="2">
    <source>
        <dbReference type="EMBL" id="TBU51709.1"/>
    </source>
</evidence>
<evidence type="ECO:0000313" key="3">
    <source>
        <dbReference type="Proteomes" id="UP000292082"/>
    </source>
</evidence>
<proteinExistence type="predicted"/>
<feature type="region of interest" description="Disordered" evidence="1">
    <location>
        <begin position="62"/>
        <end position="108"/>
    </location>
</feature>
<keyword evidence="3" id="KW-1185">Reference proteome</keyword>
<gene>
    <name evidence="2" type="ORF">BD310DRAFT_318309</name>
</gene>
<accession>A0A4Q9NBT8</accession>